<proteinExistence type="predicted"/>
<sequence length="519" mass="55540">MSRAGLAVALLLLGQSVAAQEQPEDGAPLSAIDWLSRSVAPLPETPGAGTTEPPVADSAAAPQVSVQPLDANPPDAVGLVAPRISGLPRGLWSQSEQDQLAALIAAQKLDSLPAVEQLLRLLMIAETDPPRDADARGTLFLARIDRLLEMGALEPAAEMLAEAGPDEPERFRRWFDTALLTGEENRACRAMRNKPTIAPTMLARIFCLAREGDWQAAALTLNSARALGEITDLEDAMLSRFLDPDLYEGEPPLEAPERVTPLVYRLLEAVGEAMPASALPRAFSQADLRPTKAWRAQLEAAERLARHGAIEPARLIGIYTDRVPAASGGVWDRAKAVQALDTALRDNAADKVAAALPEAWEAMREARLEVPFAQHYGTDLAALDLEDDAADLVFEIGLLGPDYEAAAQARTPRDPREELLVALARGVPDDARPETDPEEPIALAVLSGFTEAEPSQPLLDMIDEGRVGEVILRAISLIDEGQAGDTGALAEGLATLRMVGLEDQARRIALQSLLLGRHG</sequence>
<evidence type="ECO:0000313" key="3">
    <source>
        <dbReference type="EMBL" id="MBB3710968.1"/>
    </source>
</evidence>
<keyword evidence="2" id="KW-0732">Signal</keyword>
<feature type="signal peptide" evidence="2">
    <location>
        <begin position="1"/>
        <end position="19"/>
    </location>
</feature>
<organism evidence="3 4">
    <name type="scientific">Limimaricola variabilis</name>
    <dbReference type="NCBI Taxonomy" id="1492771"/>
    <lineage>
        <taxon>Bacteria</taxon>
        <taxon>Pseudomonadati</taxon>
        <taxon>Pseudomonadota</taxon>
        <taxon>Alphaproteobacteria</taxon>
        <taxon>Rhodobacterales</taxon>
        <taxon>Paracoccaceae</taxon>
        <taxon>Limimaricola</taxon>
    </lineage>
</organism>
<comment type="caution">
    <text evidence="3">The sequence shown here is derived from an EMBL/GenBank/DDBJ whole genome shotgun (WGS) entry which is preliminary data.</text>
</comment>
<evidence type="ECO:0000256" key="1">
    <source>
        <dbReference type="SAM" id="MobiDB-lite"/>
    </source>
</evidence>
<name>A0ABR6HKH9_9RHOB</name>
<feature type="compositionally biased region" description="Low complexity" evidence="1">
    <location>
        <begin position="40"/>
        <end position="54"/>
    </location>
</feature>
<gene>
    <name evidence="3" type="ORF">FHS00_000521</name>
</gene>
<protein>
    <recommendedName>
        <fullName evidence="5">HEAT repeat domain-containing protein</fullName>
    </recommendedName>
</protein>
<dbReference type="RefSeq" id="WP_183469574.1">
    <property type="nucleotide sequence ID" value="NZ_JACIBX010000001.1"/>
</dbReference>
<dbReference type="EMBL" id="JACIBX010000001">
    <property type="protein sequence ID" value="MBB3710968.1"/>
    <property type="molecule type" value="Genomic_DNA"/>
</dbReference>
<evidence type="ECO:0008006" key="5">
    <source>
        <dbReference type="Google" id="ProtNLM"/>
    </source>
</evidence>
<evidence type="ECO:0000313" key="4">
    <source>
        <dbReference type="Proteomes" id="UP000576152"/>
    </source>
</evidence>
<feature type="region of interest" description="Disordered" evidence="1">
    <location>
        <begin position="40"/>
        <end position="59"/>
    </location>
</feature>
<accession>A0ABR6HKH9</accession>
<reference evidence="3 4" key="1">
    <citation type="submission" date="2020-08" db="EMBL/GenBank/DDBJ databases">
        <title>Genomic Encyclopedia of Type Strains, Phase III (KMG-III): the genomes of soil and plant-associated and newly described type strains.</title>
        <authorList>
            <person name="Whitman W."/>
        </authorList>
    </citation>
    <scope>NUCLEOTIDE SEQUENCE [LARGE SCALE GENOMIC DNA]</scope>
    <source>
        <strain evidence="3 4">CECT 8572</strain>
    </source>
</reference>
<dbReference type="Proteomes" id="UP000576152">
    <property type="component" value="Unassembled WGS sequence"/>
</dbReference>
<keyword evidence="4" id="KW-1185">Reference proteome</keyword>
<evidence type="ECO:0000256" key="2">
    <source>
        <dbReference type="SAM" id="SignalP"/>
    </source>
</evidence>
<feature type="chain" id="PRO_5045202790" description="HEAT repeat domain-containing protein" evidence="2">
    <location>
        <begin position="20"/>
        <end position="519"/>
    </location>
</feature>